<accession>A0A2N8KSE8</accession>
<evidence type="ECO:0000313" key="1">
    <source>
        <dbReference type="EMBL" id="PND36360.1"/>
    </source>
</evidence>
<sequence>MVFGHGRNFEPTQAAQNEHWDQLNLSFNREVVDALNQARHTAHALVLKVSALDLARNARLLLDEAQRLGCGQVLETTVFADVESSSFKARLRLYPLQGMKGPRTSGEGLSIGAPLYTNERGFELNQRNLERLRPELLARTMSDEFLQSFVPASRTGAGASSAAAPAAVSAPGP</sequence>
<comment type="caution">
    <text evidence="1">The sequence shown here is derived from an EMBL/GenBank/DDBJ whole genome shotgun (WGS) entry which is preliminary data.</text>
</comment>
<gene>
    <name evidence="1" type="ORF">C1O66_21945</name>
</gene>
<dbReference type="Proteomes" id="UP000235916">
    <property type="component" value="Unassembled WGS sequence"/>
</dbReference>
<keyword evidence="2" id="KW-1185">Reference proteome</keyword>
<dbReference type="EMBL" id="POSP01000004">
    <property type="protein sequence ID" value="PND36360.1"/>
    <property type="molecule type" value="Genomic_DNA"/>
</dbReference>
<reference evidence="1 2" key="1">
    <citation type="submission" date="2018-01" db="EMBL/GenBank/DDBJ databases">
        <title>Draft genome sequence of Paucibacter aquatile CR182 isolated from freshwater of the Nakdong River.</title>
        <authorList>
            <person name="Choi A."/>
            <person name="Chung E.J."/>
        </authorList>
    </citation>
    <scope>NUCLEOTIDE SEQUENCE [LARGE SCALE GENOMIC DNA]</scope>
    <source>
        <strain evidence="1 2">CR182</strain>
    </source>
</reference>
<dbReference type="AlphaFoldDB" id="A0A2N8KSE8"/>
<proteinExistence type="predicted"/>
<evidence type="ECO:0000313" key="2">
    <source>
        <dbReference type="Proteomes" id="UP000235916"/>
    </source>
</evidence>
<name>A0A2N8KSE8_9BURK</name>
<organism evidence="1 2">
    <name type="scientific">Kinneretia aquatilis</name>
    <dbReference type="NCBI Taxonomy" id="2070761"/>
    <lineage>
        <taxon>Bacteria</taxon>
        <taxon>Pseudomonadati</taxon>
        <taxon>Pseudomonadota</taxon>
        <taxon>Betaproteobacteria</taxon>
        <taxon>Burkholderiales</taxon>
        <taxon>Sphaerotilaceae</taxon>
        <taxon>Roseateles</taxon>
    </lineage>
</organism>
<protein>
    <submittedName>
        <fullName evidence="1">Uncharacterized protein</fullName>
    </submittedName>
</protein>